<sequence length="60" mass="6476">MATAQIASYLFDQHCSAHSVPYLGLLDGAPISYWELYRADLDPLAATTPRASTMPACTVC</sequence>
<gene>
    <name evidence="1" type="ORF">I551_8970</name>
</gene>
<protein>
    <submittedName>
        <fullName evidence="1">Uncharacterized protein</fullName>
    </submittedName>
</protein>
<proteinExistence type="predicted"/>
<comment type="caution">
    <text evidence="1">The sequence shown here is derived from an EMBL/GenBank/DDBJ whole genome shotgun (WGS) entry which is preliminary data.</text>
</comment>
<accession>A0ABP3AV84</accession>
<dbReference type="Pfam" id="PF13523">
    <property type="entry name" value="Acetyltransf_8"/>
    <property type="match status" value="1"/>
</dbReference>
<dbReference type="Gene3D" id="3.40.630.30">
    <property type="match status" value="1"/>
</dbReference>
<reference evidence="1 2" key="1">
    <citation type="submission" date="2014-01" db="EMBL/GenBank/DDBJ databases">
        <authorList>
            <person name="Dobos K."/>
            <person name="Lenaerts A."/>
            <person name="Ordway D."/>
            <person name="DeGroote M.A."/>
            <person name="Parker T."/>
            <person name="Sizemore C."/>
            <person name="Tallon L.J."/>
            <person name="Sadzewicz L.K."/>
            <person name="Sengamalay N."/>
            <person name="Fraser C.M."/>
            <person name="Hine E."/>
            <person name="Shefchek K.A."/>
            <person name="Das S.P."/>
            <person name="Tettelin H."/>
        </authorList>
    </citation>
    <scope>NUCLEOTIDE SEQUENCE [LARGE SCALE GENOMIC DNA]</scope>
    <source>
        <strain evidence="1 2">Harvey</strain>
    </source>
</reference>
<dbReference type="Proteomes" id="UP000020681">
    <property type="component" value="Unassembled WGS sequence"/>
</dbReference>
<evidence type="ECO:0000313" key="2">
    <source>
        <dbReference type="Proteomes" id="UP000020681"/>
    </source>
</evidence>
<dbReference type="InterPro" id="IPR016181">
    <property type="entry name" value="Acyl_CoA_acyltransferase"/>
</dbReference>
<dbReference type="SUPFAM" id="SSF55729">
    <property type="entry name" value="Acyl-CoA N-acyltransferases (Nat)"/>
    <property type="match status" value="1"/>
</dbReference>
<keyword evidence="2" id="KW-1185">Reference proteome</keyword>
<name>A0ABP3AV84_MYCUL</name>
<dbReference type="EMBL" id="JAOL01000044">
    <property type="protein sequence ID" value="EUA93761.1"/>
    <property type="molecule type" value="Genomic_DNA"/>
</dbReference>
<evidence type="ECO:0000313" key="1">
    <source>
        <dbReference type="EMBL" id="EUA93761.1"/>
    </source>
</evidence>
<organism evidence="1 2">
    <name type="scientific">Mycobacterium ulcerans str. Harvey</name>
    <dbReference type="NCBI Taxonomy" id="1299332"/>
    <lineage>
        <taxon>Bacteria</taxon>
        <taxon>Bacillati</taxon>
        <taxon>Actinomycetota</taxon>
        <taxon>Actinomycetes</taxon>
        <taxon>Mycobacteriales</taxon>
        <taxon>Mycobacteriaceae</taxon>
        <taxon>Mycobacterium</taxon>
        <taxon>Mycobacterium ulcerans group</taxon>
    </lineage>
</organism>